<feature type="signal peptide" evidence="3">
    <location>
        <begin position="1"/>
        <end position="21"/>
    </location>
</feature>
<dbReference type="AlphaFoldDB" id="A0A914AV78"/>
<feature type="compositionally biased region" description="Low complexity" evidence="2">
    <location>
        <begin position="380"/>
        <end position="402"/>
    </location>
</feature>
<dbReference type="PROSITE" id="PS50836">
    <property type="entry name" value="DOMON"/>
    <property type="match status" value="2"/>
</dbReference>
<dbReference type="CDD" id="cd00054">
    <property type="entry name" value="EGF_CA"/>
    <property type="match status" value="1"/>
</dbReference>
<dbReference type="Gene3D" id="2.60.40.1210">
    <property type="entry name" value="Cellobiose dehydrogenase, cytochrome domain"/>
    <property type="match status" value="1"/>
</dbReference>
<evidence type="ECO:0000313" key="6">
    <source>
        <dbReference type="EnsemblMetazoa" id="XP_038068000.1"/>
    </source>
</evidence>
<feature type="domain" description="EGF-like" evidence="4">
    <location>
        <begin position="190"/>
        <end position="233"/>
    </location>
</feature>
<protein>
    <submittedName>
        <fullName evidence="6">Uncharacterized protein</fullName>
    </submittedName>
</protein>
<dbReference type="InterPro" id="IPR005018">
    <property type="entry name" value="DOMON_domain"/>
</dbReference>
<sequence length="763" mass="83289">MKRWMDLSVTVLVLFVGLAAAHVRLTWPPARTFDFDFLDNIRTEVPCGMPSGGPVSTFAPGQKVNVTWHLAYSHRGGYKLFIIPRNGSEIMAHLTTEDEWVGTNETGTIMHEVEIPSNIEGDYTLVLNRNAAEWVTGNPNLPFYTFHSCADITITAGVICNTNMECSGNGQCTNNKCVCEDLASGDFCQYVDECMNEDDCSNHGECMEVSDVSYTYPRYVCFCSDGYFGQHCEMENPSDFKVDMTMEEMSSYYHRDLSDSMSVYFTVLTATNEVEVIVKSTGKGWIGFGWRPSGMDGTCRNFPVAYTSGAVPEGEPEGEPGAEPEPTAAGRRRRRSVRSVRIPRDSDGGGMDMDDECIPWGSGGAEPGASAEPEPEAEPTAEPGAVPTAGPTLEPGATAEPAAEGEPEGEPEAPAAALHPMDCMDIVIGMVDGGLSRVGDYYTRDRSTPRRDSFYGGMESLTAAGGKEYNDRTIVKFRRKLTSTERSDHSIMNGPMTVIFARGQDYGRYVHNPPSGVEHCTTSQRFYKRFELKYHGTAQSQRGQVPNFNFYEDPNAPPQTGPCNGDYSMPMNCQGDACDYKITWTFREADDKIQFNIVAKTESNRWTGVGFSKQGAMVGSDAVIAFNGANGVVVEDRFLGGKSANTVVIDDTNNLEEVSASYDNGIMTVAFRRPRDTGDNQDVAFTDDPSGCLHLLIPTQGGTFTEGTPNMIGYHAQTPMVVPKVCIKACDEGPGTGDNSGTNLSARLSTVLFIMVLVFILKM</sequence>
<dbReference type="SMART" id="SM00664">
    <property type="entry name" value="DoH"/>
    <property type="match status" value="2"/>
</dbReference>
<feature type="disulfide bond" evidence="1">
    <location>
        <begin position="223"/>
        <end position="232"/>
    </location>
</feature>
<dbReference type="EnsemblMetazoa" id="XM_038212072.1">
    <property type="protein sequence ID" value="XP_038068000.1"/>
    <property type="gene ID" value="LOC119737611"/>
</dbReference>
<organism evidence="6 7">
    <name type="scientific">Patiria miniata</name>
    <name type="common">Bat star</name>
    <name type="synonym">Asterina miniata</name>
    <dbReference type="NCBI Taxonomy" id="46514"/>
    <lineage>
        <taxon>Eukaryota</taxon>
        <taxon>Metazoa</taxon>
        <taxon>Echinodermata</taxon>
        <taxon>Eleutherozoa</taxon>
        <taxon>Asterozoa</taxon>
        <taxon>Asteroidea</taxon>
        <taxon>Valvatacea</taxon>
        <taxon>Valvatida</taxon>
        <taxon>Asterinidae</taxon>
        <taxon>Patiria</taxon>
    </lineage>
</organism>
<evidence type="ECO:0000256" key="1">
    <source>
        <dbReference type="PROSITE-ProRule" id="PRU00076"/>
    </source>
</evidence>
<evidence type="ECO:0000256" key="3">
    <source>
        <dbReference type="SAM" id="SignalP"/>
    </source>
</evidence>
<dbReference type="Proteomes" id="UP000887568">
    <property type="component" value="Unplaced"/>
</dbReference>
<dbReference type="Pfam" id="PF03351">
    <property type="entry name" value="DOMON"/>
    <property type="match status" value="2"/>
</dbReference>
<dbReference type="InterPro" id="IPR045266">
    <property type="entry name" value="DOH_DOMON"/>
</dbReference>
<evidence type="ECO:0000259" key="4">
    <source>
        <dbReference type="PROSITE" id="PS50026"/>
    </source>
</evidence>
<dbReference type="OrthoDB" id="188511at2759"/>
<dbReference type="GeneID" id="119737611"/>
<dbReference type="Gene3D" id="2.10.25.10">
    <property type="entry name" value="Laminin"/>
    <property type="match status" value="1"/>
</dbReference>
<dbReference type="PANTHER" id="PTHR46901">
    <property type="entry name" value="GH04942P"/>
    <property type="match status" value="1"/>
</dbReference>
<keyword evidence="3" id="KW-0732">Signal</keyword>
<name>A0A914AV78_PATMI</name>
<keyword evidence="7" id="KW-1185">Reference proteome</keyword>
<dbReference type="CDD" id="cd09631">
    <property type="entry name" value="DOMON_DOH"/>
    <property type="match status" value="2"/>
</dbReference>
<keyword evidence="1" id="KW-0245">EGF-like domain</keyword>
<dbReference type="PROSITE" id="PS01186">
    <property type="entry name" value="EGF_2"/>
    <property type="match status" value="1"/>
</dbReference>
<keyword evidence="1" id="KW-1015">Disulfide bond</keyword>
<dbReference type="InterPro" id="IPR000742">
    <property type="entry name" value="EGF"/>
</dbReference>
<evidence type="ECO:0000259" key="5">
    <source>
        <dbReference type="PROSITE" id="PS50836"/>
    </source>
</evidence>
<dbReference type="SUPFAM" id="SSF57196">
    <property type="entry name" value="EGF/Laminin"/>
    <property type="match status" value="1"/>
</dbReference>
<evidence type="ECO:0000313" key="7">
    <source>
        <dbReference type="Proteomes" id="UP000887568"/>
    </source>
</evidence>
<dbReference type="PROSITE" id="PS50026">
    <property type="entry name" value="EGF_3"/>
    <property type="match status" value="1"/>
</dbReference>
<proteinExistence type="predicted"/>
<dbReference type="PANTHER" id="PTHR46901:SF2">
    <property type="entry name" value="GH04942P"/>
    <property type="match status" value="1"/>
</dbReference>
<dbReference type="OMA" id="CEMENPS"/>
<dbReference type="PROSITE" id="PS00022">
    <property type="entry name" value="EGF_1"/>
    <property type="match status" value="1"/>
</dbReference>
<dbReference type="RefSeq" id="XP_038068000.1">
    <property type="nucleotide sequence ID" value="XM_038212072.1"/>
</dbReference>
<feature type="domain" description="DOMON" evidence="5">
    <location>
        <begin position="384"/>
        <end position="503"/>
    </location>
</feature>
<dbReference type="SUPFAM" id="SSF49344">
    <property type="entry name" value="CBD9-like"/>
    <property type="match status" value="1"/>
</dbReference>
<feature type="domain" description="DOMON" evidence="5">
    <location>
        <begin position="578"/>
        <end position="701"/>
    </location>
</feature>
<comment type="caution">
    <text evidence="1">Lacks conserved residue(s) required for the propagation of feature annotation.</text>
</comment>
<reference evidence="6" key="1">
    <citation type="submission" date="2022-11" db="UniProtKB">
        <authorList>
            <consortium name="EnsemblMetazoa"/>
        </authorList>
    </citation>
    <scope>IDENTIFICATION</scope>
</reference>
<accession>A0A914AV78</accession>
<evidence type="ECO:0000256" key="2">
    <source>
        <dbReference type="SAM" id="MobiDB-lite"/>
    </source>
</evidence>
<dbReference type="SMART" id="SM00181">
    <property type="entry name" value="EGF"/>
    <property type="match status" value="2"/>
</dbReference>
<feature type="region of interest" description="Disordered" evidence="2">
    <location>
        <begin position="306"/>
        <end position="415"/>
    </location>
</feature>
<feature type="chain" id="PRO_5037955095" evidence="3">
    <location>
        <begin position="22"/>
        <end position="763"/>
    </location>
</feature>